<comment type="catalytic activity">
    <reaction evidence="12 16">
        <text>N(6)-[(R)-dihydrolipoyl]-L-lysyl-[protein] + NAD(+) = N(6)-[(R)-lipoyl]-L-lysyl-[protein] + NADH + H(+)</text>
        <dbReference type="Rhea" id="RHEA:15045"/>
        <dbReference type="Rhea" id="RHEA-COMP:10474"/>
        <dbReference type="Rhea" id="RHEA-COMP:10475"/>
        <dbReference type="ChEBI" id="CHEBI:15378"/>
        <dbReference type="ChEBI" id="CHEBI:57540"/>
        <dbReference type="ChEBI" id="CHEBI:57945"/>
        <dbReference type="ChEBI" id="CHEBI:83099"/>
        <dbReference type="ChEBI" id="CHEBI:83100"/>
        <dbReference type="EC" id="1.8.1.4"/>
    </reaction>
</comment>
<dbReference type="SUPFAM" id="SSF51905">
    <property type="entry name" value="FAD/NAD(P)-binding domain"/>
    <property type="match status" value="1"/>
</dbReference>
<keyword evidence="7 14" id="KW-0274">FAD</keyword>
<dbReference type="PRINTS" id="PR00411">
    <property type="entry name" value="PNDRDTASEI"/>
</dbReference>
<keyword evidence="10" id="KW-1015">Disulfide bond</keyword>
<dbReference type="Gene3D" id="3.50.50.60">
    <property type="entry name" value="FAD/NAD(P)-binding domain"/>
    <property type="match status" value="2"/>
</dbReference>
<dbReference type="InterPro" id="IPR004099">
    <property type="entry name" value="Pyr_nucl-diS_OxRdtase_dimer"/>
</dbReference>
<dbReference type="InterPro" id="IPR001100">
    <property type="entry name" value="Pyr_nuc-diS_OxRdtase"/>
</dbReference>
<dbReference type="GO" id="GO:0050660">
    <property type="term" value="F:flavin adenine dinucleotide binding"/>
    <property type="evidence" value="ECO:0007669"/>
    <property type="project" value="InterPro"/>
</dbReference>
<evidence type="ECO:0000256" key="13">
    <source>
        <dbReference type="PIRSR" id="PIRSR000350-2"/>
    </source>
</evidence>
<accession>A0A1G7J554</accession>
<dbReference type="NCBIfam" id="TIGR01350">
    <property type="entry name" value="lipoamide_DH"/>
    <property type="match status" value="1"/>
</dbReference>
<dbReference type="GO" id="GO:0004148">
    <property type="term" value="F:dihydrolipoyl dehydrogenase (NADH) activity"/>
    <property type="evidence" value="ECO:0007669"/>
    <property type="project" value="UniProtKB-EC"/>
</dbReference>
<dbReference type="PRINTS" id="PR00368">
    <property type="entry name" value="FADPNR"/>
</dbReference>
<dbReference type="GO" id="GO:0005737">
    <property type="term" value="C:cytoplasm"/>
    <property type="evidence" value="ECO:0007669"/>
    <property type="project" value="UniProtKB-SubCell"/>
</dbReference>
<comment type="miscellaneous">
    <text evidence="16">The active site is a redox-active disulfide bond.</text>
</comment>
<evidence type="ECO:0000256" key="9">
    <source>
        <dbReference type="ARBA" id="ARBA00023027"/>
    </source>
</evidence>
<dbReference type="Proteomes" id="UP000199355">
    <property type="component" value="Unassembled WGS sequence"/>
</dbReference>
<evidence type="ECO:0000256" key="12">
    <source>
        <dbReference type="ARBA" id="ARBA00049187"/>
    </source>
</evidence>
<feature type="domain" description="Pyridine nucleotide-disulphide oxidoreductase dimerisation" evidence="17">
    <location>
        <begin position="332"/>
        <end position="439"/>
    </location>
</feature>
<evidence type="ECO:0000256" key="4">
    <source>
        <dbReference type="ARBA" id="ARBA00016961"/>
    </source>
</evidence>
<feature type="disulfide bond" description="Redox-active" evidence="15">
    <location>
        <begin position="39"/>
        <end position="44"/>
    </location>
</feature>
<dbReference type="FunFam" id="3.30.390.30:FF:000001">
    <property type="entry name" value="Dihydrolipoyl dehydrogenase"/>
    <property type="match status" value="1"/>
</dbReference>
<evidence type="ECO:0000256" key="11">
    <source>
        <dbReference type="ARBA" id="ARBA00023284"/>
    </source>
</evidence>
<evidence type="ECO:0000256" key="1">
    <source>
        <dbReference type="ARBA" id="ARBA00004496"/>
    </source>
</evidence>
<dbReference type="AlphaFoldDB" id="A0A1G7J554"/>
<proteinExistence type="inferred from homology"/>
<dbReference type="EMBL" id="FNBX01000002">
    <property type="protein sequence ID" value="SDF20112.1"/>
    <property type="molecule type" value="Genomic_DNA"/>
</dbReference>
<dbReference type="Pfam" id="PF07992">
    <property type="entry name" value="Pyr_redox_2"/>
    <property type="match status" value="1"/>
</dbReference>
<feature type="binding site" evidence="14">
    <location>
        <position position="297"/>
    </location>
    <ligand>
        <name>FAD</name>
        <dbReference type="ChEBI" id="CHEBI:57692"/>
    </ligand>
</feature>
<dbReference type="GO" id="GO:0006103">
    <property type="term" value="P:2-oxoglutarate metabolic process"/>
    <property type="evidence" value="ECO:0007669"/>
    <property type="project" value="TreeGrafter"/>
</dbReference>
<name>A0A1G7J554_9BACT</name>
<evidence type="ECO:0000256" key="3">
    <source>
        <dbReference type="ARBA" id="ARBA00012608"/>
    </source>
</evidence>
<evidence type="ECO:0000256" key="6">
    <source>
        <dbReference type="ARBA" id="ARBA00022630"/>
    </source>
</evidence>
<evidence type="ECO:0000256" key="16">
    <source>
        <dbReference type="RuleBase" id="RU003692"/>
    </source>
</evidence>
<evidence type="ECO:0000256" key="2">
    <source>
        <dbReference type="ARBA" id="ARBA00007532"/>
    </source>
</evidence>
<gene>
    <name evidence="19" type="ORF">SAMN05192586_102194</name>
</gene>
<feature type="active site" description="Proton acceptor" evidence="13">
    <location>
        <position position="429"/>
    </location>
</feature>
<sequence>MYDVIVIGGGPGGYAAAIRASQLKGKVVLVEGGTMGGTCVMRGCIPSKIWLRAAELLEQSRKAGDFGLELTVGKLDCSAVLARKQGVSNDIRMGMEALLANNGAEVVTGMAKITGPTTVEAGGKKLEAKNIIVATGSTVDMPSIPGLEGAAFTTDQLLDMTEAPASVLITDPTYIGVEMAMLLSILGSKVVYAVPGPRILPDEDQDSSQRLAQSLRERGVQIMPRHTLVKVSGKACTLKSGDKEQTVEADKVLVSGRKPVTKGLGLEALGVQFKEDGGIAVDERCRTACPSVYAIGDCTGGWMLSHAASAMAICAAENCMGKTAKFPAHLVSRAIWGIPQMGSVGLSEEQAERAGYEVEVGSFPYSINGYAMLRGEVDGAVKMVTDAATGEILGVHIVGSCASEIIGEAVLAMQLECTVAEFAKGFRVHPAFCETVVDAARDAAGWALYLPKRG</sequence>
<keyword evidence="5" id="KW-0963">Cytoplasm</keyword>
<evidence type="ECO:0000256" key="10">
    <source>
        <dbReference type="ARBA" id="ARBA00023157"/>
    </source>
</evidence>
<evidence type="ECO:0000256" key="15">
    <source>
        <dbReference type="PIRSR" id="PIRSR000350-4"/>
    </source>
</evidence>
<feature type="binding site" evidence="14">
    <location>
        <position position="48"/>
    </location>
    <ligand>
        <name>FAD</name>
        <dbReference type="ChEBI" id="CHEBI:57692"/>
    </ligand>
</feature>
<comment type="subcellular location">
    <subcellularLocation>
        <location evidence="1">Cytoplasm</location>
    </subcellularLocation>
</comment>
<evidence type="ECO:0000256" key="7">
    <source>
        <dbReference type="ARBA" id="ARBA00022827"/>
    </source>
</evidence>
<reference evidence="20" key="1">
    <citation type="submission" date="2016-10" db="EMBL/GenBank/DDBJ databases">
        <authorList>
            <person name="Varghese N."/>
            <person name="Submissions S."/>
        </authorList>
    </citation>
    <scope>NUCLEOTIDE SEQUENCE [LARGE SCALE GENOMIC DNA]</scope>
    <source>
        <strain evidence="20">KHC7</strain>
    </source>
</reference>
<dbReference type="Pfam" id="PF02852">
    <property type="entry name" value="Pyr_redox_dim"/>
    <property type="match status" value="1"/>
</dbReference>
<evidence type="ECO:0000259" key="17">
    <source>
        <dbReference type="Pfam" id="PF02852"/>
    </source>
</evidence>
<dbReference type="PANTHER" id="PTHR22912:SF217">
    <property type="entry name" value="DIHYDROLIPOYL DEHYDROGENASE"/>
    <property type="match status" value="1"/>
</dbReference>
<dbReference type="PIRSF" id="PIRSF000350">
    <property type="entry name" value="Mercury_reductase_MerA"/>
    <property type="match status" value="1"/>
</dbReference>
<keyword evidence="8 16" id="KW-0560">Oxidoreductase</keyword>
<keyword evidence="9 14" id="KW-0520">NAD</keyword>
<dbReference type="InterPro" id="IPR016156">
    <property type="entry name" value="FAD/NAD-linked_Rdtase_dimer_sf"/>
</dbReference>
<evidence type="ECO:0000256" key="14">
    <source>
        <dbReference type="PIRSR" id="PIRSR000350-3"/>
    </source>
</evidence>
<keyword evidence="6 16" id="KW-0285">Flavoprotein</keyword>
<feature type="binding site" evidence="14">
    <location>
        <position position="256"/>
    </location>
    <ligand>
        <name>NAD(+)</name>
        <dbReference type="ChEBI" id="CHEBI:57540"/>
    </ligand>
</feature>
<keyword evidence="11 16" id="KW-0676">Redox-active center</keyword>
<dbReference type="PROSITE" id="PS00076">
    <property type="entry name" value="PYRIDINE_REDOX_1"/>
    <property type="match status" value="1"/>
</dbReference>
<evidence type="ECO:0000313" key="19">
    <source>
        <dbReference type="EMBL" id="SDF20112.1"/>
    </source>
</evidence>
<dbReference type="InterPro" id="IPR023753">
    <property type="entry name" value="FAD/NAD-binding_dom"/>
</dbReference>
<feature type="binding site" evidence="14">
    <location>
        <begin position="303"/>
        <end position="306"/>
    </location>
    <ligand>
        <name>FAD</name>
        <dbReference type="ChEBI" id="CHEBI:57692"/>
    </ligand>
</feature>
<evidence type="ECO:0000313" key="20">
    <source>
        <dbReference type="Proteomes" id="UP000199355"/>
    </source>
</evidence>
<dbReference type="PANTHER" id="PTHR22912">
    <property type="entry name" value="DISULFIDE OXIDOREDUCTASE"/>
    <property type="match status" value="1"/>
</dbReference>
<feature type="domain" description="FAD/NAD(P)-binding" evidence="18">
    <location>
        <begin position="2"/>
        <end position="312"/>
    </location>
</feature>
<feature type="binding site" evidence="14">
    <location>
        <begin position="135"/>
        <end position="137"/>
    </location>
    <ligand>
        <name>FAD</name>
        <dbReference type="ChEBI" id="CHEBI:57692"/>
    </ligand>
</feature>
<organism evidence="19 20">
    <name type="scientific">Desulfovibrio legallii</name>
    <dbReference type="NCBI Taxonomy" id="571438"/>
    <lineage>
        <taxon>Bacteria</taxon>
        <taxon>Pseudomonadati</taxon>
        <taxon>Thermodesulfobacteriota</taxon>
        <taxon>Desulfovibrionia</taxon>
        <taxon>Desulfovibrionales</taxon>
        <taxon>Desulfovibrionaceae</taxon>
        <taxon>Desulfovibrio</taxon>
    </lineage>
</organism>
<dbReference type="InterPro" id="IPR012999">
    <property type="entry name" value="Pyr_OxRdtase_I_AS"/>
</dbReference>
<keyword evidence="20" id="KW-1185">Reference proteome</keyword>
<dbReference type="InterPro" id="IPR050151">
    <property type="entry name" value="Class-I_Pyr_Nuc-Dis_Oxidored"/>
</dbReference>
<comment type="similarity">
    <text evidence="2 16">Belongs to the class-I pyridine nucleotide-disulfide oxidoreductase family.</text>
</comment>
<dbReference type="OrthoDB" id="9786429at2"/>
<dbReference type="EC" id="1.8.1.4" evidence="3 16"/>
<keyword evidence="14" id="KW-0547">Nucleotide-binding</keyword>
<dbReference type="InterPro" id="IPR006258">
    <property type="entry name" value="Lipoamide_DH"/>
</dbReference>
<evidence type="ECO:0000259" key="18">
    <source>
        <dbReference type="Pfam" id="PF07992"/>
    </source>
</evidence>
<protein>
    <recommendedName>
        <fullName evidence="4 16">Dihydrolipoyl dehydrogenase</fullName>
        <ecNumber evidence="3 16">1.8.1.4</ecNumber>
    </recommendedName>
</protein>
<dbReference type="RefSeq" id="WP_092152733.1">
    <property type="nucleotide sequence ID" value="NZ_FNBX01000002.1"/>
</dbReference>
<evidence type="ECO:0000256" key="8">
    <source>
        <dbReference type="ARBA" id="ARBA00023002"/>
    </source>
</evidence>
<dbReference type="InterPro" id="IPR036188">
    <property type="entry name" value="FAD/NAD-bd_sf"/>
</dbReference>
<dbReference type="STRING" id="571438.SAMN05192586_102194"/>
<comment type="cofactor">
    <cofactor evidence="14 16">
        <name>FAD</name>
        <dbReference type="ChEBI" id="CHEBI:57692"/>
    </cofactor>
    <text evidence="14 16">Binds 1 FAD per subunit.</text>
</comment>
<evidence type="ECO:0000256" key="5">
    <source>
        <dbReference type="ARBA" id="ARBA00022490"/>
    </source>
</evidence>
<dbReference type="Gene3D" id="3.30.390.30">
    <property type="match status" value="1"/>
</dbReference>
<dbReference type="SUPFAM" id="SSF55424">
    <property type="entry name" value="FAD/NAD-linked reductases, dimerisation (C-terminal) domain"/>
    <property type="match status" value="1"/>
</dbReference>